<protein>
    <recommendedName>
        <fullName evidence="3">PD-(D/E)XK nuclease superfamily protein</fullName>
    </recommendedName>
</protein>
<accession>A0A243W6G0</accession>
<keyword evidence="2" id="KW-1185">Reference proteome</keyword>
<reference evidence="1 2" key="1">
    <citation type="submission" date="2017-01" db="EMBL/GenBank/DDBJ databases">
        <title>A new Hymenobacter.</title>
        <authorList>
            <person name="Liang Y."/>
            <person name="Feng F."/>
        </authorList>
    </citation>
    <scope>NUCLEOTIDE SEQUENCE [LARGE SCALE GENOMIC DNA]</scope>
    <source>
        <strain evidence="1">MIMBbqt21</strain>
    </source>
</reference>
<proteinExistence type="predicted"/>
<organism evidence="1 2">
    <name type="scientific">Hymenobacter crusticola</name>
    <dbReference type="NCBI Taxonomy" id="1770526"/>
    <lineage>
        <taxon>Bacteria</taxon>
        <taxon>Pseudomonadati</taxon>
        <taxon>Bacteroidota</taxon>
        <taxon>Cytophagia</taxon>
        <taxon>Cytophagales</taxon>
        <taxon>Hymenobacteraceae</taxon>
        <taxon>Hymenobacter</taxon>
    </lineage>
</organism>
<evidence type="ECO:0000313" key="1">
    <source>
        <dbReference type="EMBL" id="OUJ69934.1"/>
    </source>
</evidence>
<dbReference type="Proteomes" id="UP000194873">
    <property type="component" value="Unassembled WGS sequence"/>
</dbReference>
<dbReference type="RefSeq" id="WP_086596983.1">
    <property type="nucleotide sequence ID" value="NZ_MTSE01000028.1"/>
</dbReference>
<comment type="caution">
    <text evidence="1">The sequence shown here is derived from an EMBL/GenBank/DDBJ whole genome shotgun (WGS) entry which is preliminary data.</text>
</comment>
<name>A0A243W6G0_9BACT</name>
<gene>
    <name evidence="1" type="ORF">BXP70_25675</name>
</gene>
<evidence type="ECO:0008006" key="3">
    <source>
        <dbReference type="Google" id="ProtNLM"/>
    </source>
</evidence>
<dbReference type="EMBL" id="MTSE01000028">
    <property type="protein sequence ID" value="OUJ69934.1"/>
    <property type="molecule type" value="Genomic_DNA"/>
</dbReference>
<sequence length="445" mass="50838">MIGQNPHLNLFRHYAASEDQQVLENNLTRALALCLQHDALFLYALLGSIVGEAELRGHLHLTYAEDRLRVDVQQRVQDLGACATLYAVALTGVELDAATYPEVAAWRNDTPVTDLTIRYKDVLVLVEVKRTNENCLGQLKGQVEAYLESQSGEQPAAVKPVALSWAKVVRLATNIQNLRQLTGQASPYTTDLVQFVQYHFPHWDEVLPFRFIPFAHSDGINAPALYKRLHYIQGKAFGDRLKSFNDRVAMPLDETWASEVITYPELHDGTPCISVNVWPGNTKQQGWSVYGRPLDWTQRTTLQVQGQEYPVAIQQYIKFSHFNRYIFEILLEGELEPYARNFQSWAAFDTYSGQRWRAQWPELESWLDRDTDGKWRAHLPAWTENFVDTDRNYAAVALGFQITLLLPYAELQRLDTSTERWEPVACFLQSATAALQALVNGTDYR</sequence>
<dbReference type="AlphaFoldDB" id="A0A243W6G0"/>
<dbReference type="OrthoDB" id="7053885at2"/>
<evidence type="ECO:0000313" key="2">
    <source>
        <dbReference type="Proteomes" id="UP000194873"/>
    </source>
</evidence>